<dbReference type="SUPFAM" id="SSF53756">
    <property type="entry name" value="UDP-Glycosyltransferase/glycogen phosphorylase"/>
    <property type="match status" value="1"/>
</dbReference>
<dbReference type="CDD" id="cd03788">
    <property type="entry name" value="GT20_TPS"/>
    <property type="match status" value="1"/>
</dbReference>
<dbReference type="GO" id="GO:0003825">
    <property type="term" value="F:alpha,alpha-trehalose-phosphate synthase (UDP-forming) activity"/>
    <property type="evidence" value="ECO:0007669"/>
    <property type="project" value="UniProtKB-EC"/>
</dbReference>
<dbReference type="InterPro" id="IPR012766">
    <property type="entry name" value="Trehalose_OtsA"/>
</dbReference>
<comment type="similarity">
    <text evidence="2 9">Belongs to the glycosyltransferase 20 family.</text>
</comment>
<dbReference type="InterPro" id="IPR001830">
    <property type="entry name" value="Glyco_trans_20"/>
</dbReference>
<evidence type="ECO:0000256" key="3">
    <source>
        <dbReference type="ARBA" id="ARBA00011881"/>
    </source>
</evidence>
<reference evidence="10" key="1">
    <citation type="submission" date="2022-09" db="EMBL/GenBank/DDBJ databases">
        <title>Tahibacter sp. nov., isolated from a fresh water.</title>
        <authorList>
            <person name="Baek J.H."/>
            <person name="Lee J.K."/>
            <person name="Kim J.M."/>
            <person name="Jeon C.O."/>
        </authorList>
    </citation>
    <scope>NUCLEOTIDE SEQUENCE</scope>
    <source>
        <strain evidence="10">W38</strain>
    </source>
</reference>
<evidence type="ECO:0000256" key="1">
    <source>
        <dbReference type="ARBA" id="ARBA00005199"/>
    </source>
</evidence>
<comment type="pathway">
    <text evidence="1 9">Glycan biosynthesis; trehalose biosynthesis.</text>
</comment>
<dbReference type="Pfam" id="PF00982">
    <property type="entry name" value="Glyco_transf_20"/>
    <property type="match status" value="1"/>
</dbReference>
<dbReference type="Gene3D" id="3.40.50.2000">
    <property type="entry name" value="Glycogen Phosphorylase B"/>
    <property type="match status" value="2"/>
</dbReference>
<evidence type="ECO:0000256" key="9">
    <source>
        <dbReference type="RuleBase" id="RU362045"/>
    </source>
</evidence>
<evidence type="ECO:0000256" key="7">
    <source>
        <dbReference type="ARBA" id="ARBA00022679"/>
    </source>
</evidence>
<dbReference type="PANTHER" id="PTHR10788:SF106">
    <property type="entry name" value="BCDNA.GH08860"/>
    <property type="match status" value="1"/>
</dbReference>
<evidence type="ECO:0000256" key="2">
    <source>
        <dbReference type="ARBA" id="ARBA00008799"/>
    </source>
</evidence>
<dbReference type="EMBL" id="CP104694">
    <property type="protein sequence ID" value="UXI66532.1"/>
    <property type="molecule type" value="Genomic_DNA"/>
</dbReference>
<gene>
    <name evidence="10" type="primary">otsA</name>
    <name evidence="10" type="ORF">N4264_17485</name>
</gene>
<comment type="catalytic activity">
    <reaction evidence="8 9">
        <text>D-glucose 6-phosphate + UDP-alpha-D-glucose = alpha,alpha-trehalose 6-phosphate + UDP + H(+)</text>
        <dbReference type="Rhea" id="RHEA:18889"/>
        <dbReference type="ChEBI" id="CHEBI:15378"/>
        <dbReference type="ChEBI" id="CHEBI:58223"/>
        <dbReference type="ChEBI" id="CHEBI:58429"/>
        <dbReference type="ChEBI" id="CHEBI:58885"/>
        <dbReference type="ChEBI" id="CHEBI:61548"/>
        <dbReference type="EC" id="2.4.1.15"/>
    </reaction>
</comment>
<keyword evidence="6 9" id="KW-0328">Glycosyltransferase</keyword>
<keyword evidence="11" id="KW-1185">Reference proteome</keyword>
<accession>A0ABY6BAH6</accession>
<evidence type="ECO:0000256" key="5">
    <source>
        <dbReference type="ARBA" id="ARBA00018539"/>
    </source>
</evidence>
<sequence length="469" mass="52765">MTRLVVVSNRVALPNELKPGGLAHAMRSALREIGGIWFGWSGRTTSQTASMAQIQREGNVTFATLDLGKRDHEEYYAGFANRTLWPLFHFRPSLVDFTRQTWAAYRRVNAIFAEHLARFIEPDDLVWIHDYHLIPLASLLRERGIRARLGFFLHTPFPPPELLNMLPVHRELFEALADYDLVGFHTADYLRAFRDYILLEAHGEVNDTGVISVRGGRRSFRAGVFPIGIDVPEVSNLAAAAHAHPGCAQLHESLQGRALMIGVDRLDYSKGLPERFRAFGRLLEEYPEFKRQVTFLQIAPVSRTEVAEYRQLKRELERIAGGINGRFAEPDWTPVRYLNNAYPHAALTGYYRQARVGLVTPLRDGMNLVAKEYVASQDGDDPGVLVLSRFAGAARQMGGAILVNPHDQDGMVNAMRAAITMPLADRRARWRELMDGLEREDITAWRRSFLAALDVTAEARDGRLAGLAA</sequence>
<protein>
    <recommendedName>
        <fullName evidence="5 9">Trehalose-6-phosphate synthase</fullName>
        <ecNumber evidence="4 9">2.4.1.15</ecNumber>
    </recommendedName>
    <alternativeName>
        <fullName evidence="9">Osmoregulatory trehalose synthesis protein A</fullName>
    </alternativeName>
    <alternativeName>
        <fullName evidence="9">UDP-glucose-glucosephosphate glucosyltransferase</fullName>
    </alternativeName>
</protein>
<dbReference type="EC" id="2.4.1.15" evidence="4 9"/>
<evidence type="ECO:0000256" key="8">
    <source>
        <dbReference type="ARBA" id="ARBA00048039"/>
    </source>
</evidence>
<evidence type="ECO:0000313" key="10">
    <source>
        <dbReference type="EMBL" id="UXI66532.1"/>
    </source>
</evidence>
<keyword evidence="7 9" id="KW-0808">Transferase</keyword>
<evidence type="ECO:0000256" key="6">
    <source>
        <dbReference type="ARBA" id="ARBA00022676"/>
    </source>
</evidence>
<dbReference type="NCBIfam" id="TIGR02400">
    <property type="entry name" value="trehalose_OtsA"/>
    <property type="match status" value="1"/>
</dbReference>
<organism evidence="10 11">
    <name type="scientific">Tahibacter amnicola</name>
    <dbReference type="NCBI Taxonomy" id="2976241"/>
    <lineage>
        <taxon>Bacteria</taxon>
        <taxon>Pseudomonadati</taxon>
        <taxon>Pseudomonadota</taxon>
        <taxon>Gammaproteobacteria</taxon>
        <taxon>Lysobacterales</taxon>
        <taxon>Rhodanobacteraceae</taxon>
        <taxon>Tahibacter</taxon>
    </lineage>
</organism>
<evidence type="ECO:0000256" key="4">
    <source>
        <dbReference type="ARBA" id="ARBA00012538"/>
    </source>
</evidence>
<comment type="function">
    <text evidence="9">Probably involved in the osmoprotection via the biosynthesis of trehalose. Catalyzes the transfer of glucose from UDP-alpha-D-glucose (UDP-Glc) to D-glucose 6-phosphate (Glc-6-P) to form trehalose-6-phosphate. Acts with retention of the anomeric configuration of the UDP-sugar donor.</text>
</comment>
<dbReference type="RefSeq" id="WP_261693516.1">
    <property type="nucleotide sequence ID" value="NZ_CP104694.1"/>
</dbReference>
<proteinExistence type="inferred from homology"/>
<dbReference type="PANTHER" id="PTHR10788">
    <property type="entry name" value="TREHALOSE-6-PHOSPHATE SYNTHASE"/>
    <property type="match status" value="1"/>
</dbReference>
<evidence type="ECO:0000313" key="11">
    <source>
        <dbReference type="Proteomes" id="UP001064632"/>
    </source>
</evidence>
<dbReference type="Proteomes" id="UP001064632">
    <property type="component" value="Chromosome"/>
</dbReference>
<name>A0ABY6BAH6_9GAMM</name>
<comment type="subunit">
    <text evidence="3 9">Homotetramer.</text>
</comment>